<dbReference type="PANTHER" id="PTHR19303:SF57">
    <property type="entry name" value="HTH CENPB-TYPE DOMAIN-CONTAINING PROTEIN"/>
    <property type="match status" value="1"/>
</dbReference>
<sequence>GVTAAEAAPVSVVAASLSVHRSTVYRWKKRAALLADKKIGGKLLSYVEEIRKNRKLCLTTKCLTLMIAKFDGDFAAARQYTALCSWTVRFLKRNRLVVRRITHKGTKIRNEINTKYAGVFNMDQTAVCMDNPGRLTMDYCGAKNVDVAQGTAVNGGRCSVFLCASATGEKIAPFVVFAGVPGGPVSQEVSDLTFGDSSVIWRPSISGCRMLLLDILKVHKMTSVREHLEDACVTQVQYIPAGITGLSQPMDVSVMRSFKAKIQDLYVKYYIEHPFPSTAGDRRAMLSHLVGKAWVSVKPETIVNGFRKTKLLPIGPRDALGAFRMYLRPLPECSVVDEVEPDSE</sequence>
<dbReference type="GO" id="GO:0004519">
    <property type="term" value="F:endonuclease activity"/>
    <property type="evidence" value="ECO:0007669"/>
    <property type="project" value="UniProtKB-KW"/>
</dbReference>
<dbReference type="GO" id="GO:0003677">
    <property type="term" value="F:DNA binding"/>
    <property type="evidence" value="ECO:0007669"/>
    <property type="project" value="TreeGrafter"/>
</dbReference>
<dbReference type="PANTHER" id="PTHR19303">
    <property type="entry name" value="TRANSPOSON"/>
    <property type="match status" value="1"/>
</dbReference>
<dbReference type="EMBL" id="JAACNO010000673">
    <property type="protein sequence ID" value="KAF4145942.1"/>
    <property type="molecule type" value="Genomic_DNA"/>
</dbReference>
<protein>
    <submittedName>
        <fullName evidence="2">DDE superfamily endonuclease</fullName>
    </submittedName>
</protein>
<evidence type="ECO:0000313" key="2">
    <source>
        <dbReference type="EMBL" id="KAF4145942.1"/>
    </source>
</evidence>
<accession>A0A8S9V3H9</accession>
<organism evidence="2 3">
    <name type="scientific">Phytophthora infestans</name>
    <name type="common">Potato late blight agent</name>
    <name type="synonym">Botrytis infestans</name>
    <dbReference type="NCBI Taxonomy" id="4787"/>
    <lineage>
        <taxon>Eukaryota</taxon>
        <taxon>Sar</taxon>
        <taxon>Stramenopiles</taxon>
        <taxon>Oomycota</taxon>
        <taxon>Peronosporomycetes</taxon>
        <taxon>Peronosporales</taxon>
        <taxon>Peronosporaceae</taxon>
        <taxon>Phytophthora</taxon>
    </lineage>
</organism>
<proteinExistence type="predicted"/>
<evidence type="ECO:0000313" key="3">
    <source>
        <dbReference type="Proteomes" id="UP000704712"/>
    </source>
</evidence>
<dbReference type="InterPro" id="IPR004875">
    <property type="entry name" value="DDE_SF_endonuclease_dom"/>
</dbReference>
<dbReference type="InterPro" id="IPR050863">
    <property type="entry name" value="CenT-Element_Derived"/>
</dbReference>
<dbReference type="AlphaFoldDB" id="A0A8S9V3H9"/>
<name>A0A8S9V3H9_PHYIN</name>
<keyword evidence="2" id="KW-0540">Nuclease</keyword>
<feature type="non-terminal residue" evidence="2">
    <location>
        <position position="1"/>
    </location>
</feature>
<gene>
    <name evidence="2" type="ORF">GN958_ATG04896</name>
</gene>
<dbReference type="Proteomes" id="UP000704712">
    <property type="component" value="Unassembled WGS sequence"/>
</dbReference>
<dbReference type="Pfam" id="PF03184">
    <property type="entry name" value="DDE_1"/>
    <property type="match status" value="1"/>
</dbReference>
<keyword evidence="2" id="KW-0378">Hydrolase</keyword>
<dbReference type="GO" id="GO:0005634">
    <property type="term" value="C:nucleus"/>
    <property type="evidence" value="ECO:0007669"/>
    <property type="project" value="TreeGrafter"/>
</dbReference>
<reference evidence="2" key="1">
    <citation type="submission" date="2020-03" db="EMBL/GenBank/DDBJ databases">
        <title>Hybrid Assembly of Korean Phytophthora infestans isolates.</title>
        <authorList>
            <person name="Prokchorchik M."/>
            <person name="Lee Y."/>
            <person name="Seo J."/>
            <person name="Cho J.-H."/>
            <person name="Park Y.-E."/>
            <person name="Jang D.-C."/>
            <person name="Im J.-S."/>
            <person name="Choi J.-G."/>
            <person name="Park H.-J."/>
            <person name="Lee G.-B."/>
            <person name="Lee Y.-G."/>
            <person name="Hong S.-Y."/>
            <person name="Cho K."/>
            <person name="Sohn K.H."/>
        </authorList>
    </citation>
    <scope>NUCLEOTIDE SEQUENCE</scope>
    <source>
        <strain evidence="2">KR_2_A2</strain>
    </source>
</reference>
<feature type="domain" description="DDE-1" evidence="1">
    <location>
        <begin position="208"/>
        <end position="306"/>
    </location>
</feature>
<comment type="caution">
    <text evidence="2">The sequence shown here is derived from an EMBL/GenBank/DDBJ whole genome shotgun (WGS) entry which is preliminary data.</text>
</comment>
<keyword evidence="2" id="KW-0255">Endonuclease</keyword>
<evidence type="ECO:0000259" key="1">
    <source>
        <dbReference type="Pfam" id="PF03184"/>
    </source>
</evidence>